<dbReference type="Pfam" id="PF06884">
    <property type="entry name" value="DUF1264"/>
    <property type="match status" value="1"/>
</dbReference>
<name>A0A445DEZ2_ARAHY</name>
<dbReference type="InterPro" id="IPR010686">
    <property type="entry name" value="OBAP-like"/>
</dbReference>
<dbReference type="AlphaFoldDB" id="A0A445DEZ2"/>
<keyword evidence="2" id="KW-0732">Signal</keyword>
<dbReference type="PANTHER" id="PTHR31360:SF1">
    <property type="entry name" value="OIL BODY-ASSOCIATED PROTEIN 2A"/>
    <property type="match status" value="1"/>
</dbReference>
<dbReference type="InterPro" id="IPR001806">
    <property type="entry name" value="Small_GTPase"/>
</dbReference>
<keyword evidence="4" id="KW-1185">Reference proteome</keyword>
<accession>A0A445DEZ2</accession>
<evidence type="ECO:0000313" key="3">
    <source>
        <dbReference type="EMBL" id="RYR61730.1"/>
    </source>
</evidence>
<protein>
    <submittedName>
        <fullName evidence="3">Uncharacterized protein</fullName>
    </submittedName>
</protein>
<dbReference type="SMART" id="SM00175">
    <property type="entry name" value="RAB"/>
    <property type="match status" value="1"/>
</dbReference>
<organism evidence="3 4">
    <name type="scientific">Arachis hypogaea</name>
    <name type="common">Peanut</name>
    <dbReference type="NCBI Taxonomy" id="3818"/>
    <lineage>
        <taxon>Eukaryota</taxon>
        <taxon>Viridiplantae</taxon>
        <taxon>Streptophyta</taxon>
        <taxon>Embryophyta</taxon>
        <taxon>Tracheophyta</taxon>
        <taxon>Spermatophyta</taxon>
        <taxon>Magnoliopsida</taxon>
        <taxon>eudicotyledons</taxon>
        <taxon>Gunneridae</taxon>
        <taxon>Pentapetalae</taxon>
        <taxon>rosids</taxon>
        <taxon>fabids</taxon>
        <taxon>Fabales</taxon>
        <taxon>Fabaceae</taxon>
        <taxon>Papilionoideae</taxon>
        <taxon>50 kb inversion clade</taxon>
        <taxon>dalbergioids sensu lato</taxon>
        <taxon>Dalbergieae</taxon>
        <taxon>Pterocarpus clade</taxon>
        <taxon>Arachis</taxon>
    </lineage>
</organism>
<proteinExistence type="inferred from homology"/>
<comment type="similarity">
    <text evidence="1">Belongs to the OBAP family.</text>
</comment>
<evidence type="ECO:0000313" key="4">
    <source>
        <dbReference type="Proteomes" id="UP000289738"/>
    </source>
</evidence>
<gene>
    <name evidence="3" type="ORF">Ahy_A04g018935</name>
</gene>
<dbReference type="GO" id="GO:0003924">
    <property type="term" value="F:GTPase activity"/>
    <property type="evidence" value="ECO:0007669"/>
    <property type="project" value="InterPro"/>
</dbReference>
<feature type="signal peptide" evidence="2">
    <location>
        <begin position="1"/>
        <end position="20"/>
    </location>
</feature>
<feature type="chain" id="PRO_5019567974" evidence="2">
    <location>
        <begin position="21"/>
        <end position="251"/>
    </location>
</feature>
<sequence length="251" mass="27969">MNIATHLIAVIHLCAIASNTFFNLAHLLDVASNAVVAAFSKLLQFGFAISITSNRIFEDLPDEEKKLWHSYAYEVKLGLLISPRVPEMIAMPELENLAKSYGKFWCTWQADREDRVPLGAPALMISPQPQGVKPRLVRPDLVRDLSSHLNTLAESETEGVQGAAAVFNQAPLYKHKHKYEGYAIDWSLLVPGARRLESERAVSREEGLALAKELGCLLLESSAKTRENVEQCFEELALKELNQESEISSPK</sequence>
<comment type="caution">
    <text evidence="3">The sequence shown here is derived from an EMBL/GenBank/DDBJ whole genome shotgun (WGS) entry which is preliminary data.</text>
</comment>
<dbReference type="InterPro" id="IPR027417">
    <property type="entry name" value="P-loop_NTPase"/>
</dbReference>
<dbReference type="Proteomes" id="UP000289738">
    <property type="component" value="Chromosome A04"/>
</dbReference>
<evidence type="ECO:0000256" key="2">
    <source>
        <dbReference type="SAM" id="SignalP"/>
    </source>
</evidence>
<dbReference type="Pfam" id="PF00071">
    <property type="entry name" value="Ras"/>
    <property type="match status" value="1"/>
</dbReference>
<evidence type="ECO:0000256" key="1">
    <source>
        <dbReference type="ARBA" id="ARBA00009740"/>
    </source>
</evidence>
<dbReference type="EMBL" id="SDMP01000004">
    <property type="protein sequence ID" value="RYR61730.1"/>
    <property type="molecule type" value="Genomic_DNA"/>
</dbReference>
<dbReference type="GO" id="GO:0005525">
    <property type="term" value="F:GTP binding"/>
    <property type="evidence" value="ECO:0007669"/>
    <property type="project" value="InterPro"/>
</dbReference>
<dbReference type="PANTHER" id="PTHR31360">
    <property type="match status" value="1"/>
</dbReference>
<dbReference type="SUPFAM" id="SSF52540">
    <property type="entry name" value="P-loop containing nucleoside triphosphate hydrolases"/>
    <property type="match status" value="1"/>
</dbReference>
<dbReference type="Gene3D" id="3.40.50.300">
    <property type="entry name" value="P-loop containing nucleotide triphosphate hydrolases"/>
    <property type="match status" value="1"/>
</dbReference>
<reference evidence="3 4" key="1">
    <citation type="submission" date="2019-01" db="EMBL/GenBank/DDBJ databases">
        <title>Sequencing of cultivated peanut Arachis hypogaea provides insights into genome evolution and oil improvement.</title>
        <authorList>
            <person name="Chen X."/>
        </authorList>
    </citation>
    <scope>NUCLEOTIDE SEQUENCE [LARGE SCALE GENOMIC DNA]</scope>
    <source>
        <strain evidence="4">cv. Fuhuasheng</strain>
        <tissue evidence="3">Leaves</tissue>
    </source>
</reference>